<feature type="chain" id="PRO_5017584747" description="Gliding motility protein RemB" evidence="1">
    <location>
        <begin position="26"/>
        <end position="524"/>
    </location>
</feature>
<proteinExistence type="predicted"/>
<feature type="signal peptide" evidence="1">
    <location>
        <begin position="1"/>
        <end position="25"/>
    </location>
</feature>
<name>A0A3E1P6P1_9BACT</name>
<gene>
    <name evidence="2" type="ORF">DXN04_10845</name>
</gene>
<dbReference type="Gene3D" id="2.40.160.130">
    <property type="entry name" value="Capsule assembly protein Wzi"/>
    <property type="match status" value="1"/>
</dbReference>
<dbReference type="OrthoDB" id="9808260at2"/>
<keyword evidence="3" id="KW-1185">Reference proteome</keyword>
<dbReference type="AlphaFoldDB" id="A0A3E1P6P1"/>
<comment type="caution">
    <text evidence="2">The sequence shown here is derived from an EMBL/GenBank/DDBJ whole genome shotgun (WGS) entry which is preliminary data.</text>
</comment>
<evidence type="ECO:0000256" key="1">
    <source>
        <dbReference type="SAM" id="SignalP"/>
    </source>
</evidence>
<dbReference type="RefSeq" id="WP_116853335.1">
    <property type="nucleotide sequence ID" value="NZ_QTJV01000002.1"/>
</dbReference>
<keyword evidence="1" id="KW-0732">Signal</keyword>
<dbReference type="InterPro" id="IPR038636">
    <property type="entry name" value="Wzi_sf"/>
</dbReference>
<evidence type="ECO:0008006" key="4">
    <source>
        <dbReference type="Google" id="ProtNLM"/>
    </source>
</evidence>
<protein>
    <recommendedName>
        <fullName evidence="4">Gliding motility protein RemB</fullName>
    </recommendedName>
</protein>
<organism evidence="2 3">
    <name type="scientific">Chitinophaga silvisoli</name>
    <dbReference type="NCBI Taxonomy" id="2291814"/>
    <lineage>
        <taxon>Bacteria</taxon>
        <taxon>Pseudomonadati</taxon>
        <taxon>Bacteroidota</taxon>
        <taxon>Chitinophagia</taxon>
        <taxon>Chitinophagales</taxon>
        <taxon>Chitinophagaceae</taxon>
        <taxon>Chitinophaga</taxon>
    </lineage>
</organism>
<sequence length="524" mass="59859">MFKNVITPTAILLFSGLAVSTTVNAQSIGTQYSLGFYKSSTDSLNYHSSQRDYSIQPSFDLPQGDTLHKQSWFYRKLFREHLLELKEDDYSFYASILPDLQLGHSSTRGNIWLNTRGVIAGGTIGKNLTLKAEFYENQGKFATYIDDYGRQNLIVPGQGQWKSFSNGTAFDYAYSSALINYKAGRHFDFQLGYDKNFIGDGYRSMLLSDASFNYPFLKIIANVGRVQYTTMWAQFIDMKYPESSYGTGYRKKWGVFNYLDWNVSKKVSVGLFEAVIWQDSDSTGKRGFDASYLNPIVFLRPVEFSVGSPDNALMGFNLKYAPSVNSTFYGQFILDEFVLKEITSGSGWWANKYGGQLGFRSNNLFKVKNLNILTEVNAARPYTYSQRTTLNNYGHYNQPLAHPLGANFVEWVNIADYRYKRLFLRGQITYAKYGLDSAGINYGKNIFESYYTRAEDYGNHIGQGLNTSLLNVQGTAAFLLNPKYNLRLECSVTSRHEKNSAWKKDELIFQVGLRSSFRQLYYDF</sequence>
<evidence type="ECO:0000313" key="2">
    <source>
        <dbReference type="EMBL" id="RFM35855.1"/>
    </source>
</evidence>
<dbReference type="EMBL" id="QTJV01000002">
    <property type="protein sequence ID" value="RFM35855.1"/>
    <property type="molecule type" value="Genomic_DNA"/>
</dbReference>
<evidence type="ECO:0000313" key="3">
    <source>
        <dbReference type="Proteomes" id="UP000261174"/>
    </source>
</evidence>
<dbReference type="Proteomes" id="UP000261174">
    <property type="component" value="Unassembled WGS sequence"/>
</dbReference>
<reference evidence="2 3" key="1">
    <citation type="submission" date="2018-08" db="EMBL/GenBank/DDBJ databases">
        <title>Chitinophaga sp. K20C18050901, a novel bacterium isolated from forest soil.</title>
        <authorList>
            <person name="Wang C."/>
        </authorList>
    </citation>
    <scope>NUCLEOTIDE SEQUENCE [LARGE SCALE GENOMIC DNA]</scope>
    <source>
        <strain evidence="2 3">K20C18050901</strain>
    </source>
</reference>
<accession>A0A3E1P6P1</accession>